<dbReference type="PANTHER" id="PTHR13774">
    <property type="entry name" value="PHENAZINE BIOSYNTHESIS PROTEIN"/>
    <property type="match status" value="1"/>
</dbReference>
<keyword evidence="2" id="KW-0413">Isomerase</keyword>
<evidence type="ECO:0000313" key="5">
    <source>
        <dbReference type="Proteomes" id="UP000192393"/>
    </source>
</evidence>
<feature type="active site" evidence="3">
    <location>
        <position position="46"/>
    </location>
</feature>
<dbReference type="RefSeq" id="WP_084017092.1">
    <property type="nucleotide sequence ID" value="NZ_FWXS01000004.1"/>
</dbReference>
<organism evidence="4 5">
    <name type="scientific">Moheibacter sediminis</name>
    <dbReference type="NCBI Taxonomy" id="1434700"/>
    <lineage>
        <taxon>Bacteria</taxon>
        <taxon>Pseudomonadati</taxon>
        <taxon>Bacteroidota</taxon>
        <taxon>Flavobacteriia</taxon>
        <taxon>Flavobacteriales</taxon>
        <taxon>Weeksellaceae</taxon>
        <taxon>Moheibacter</taxon>
    </lineage>
</organism>
<dbReference type="SUPFAM" id="SSF54506">
    <property type="entry name" value="Diaminopimelate epimerase-like"/>
    <property type="match status" value="1"/>
</dbReference>
<evidence type="ECO:0000256" key="1">
    <source>
        <dbReference type="ARBA" id="ARBA00008270"/>
    </source>
</evidence>
<dbReference type="EMBL" id="FWXS01000004">
    <property type="protein sequence ID" value="SMC60203.1"/>
    <property type="molecule type" value="Genomic_DNA"/>
</dbReference>
<dbReference type="GO" id="GO:0016853">
    <property type="term" value="F:isomerase activity"/>
    <property type="evidence" value="ECO:0007669"/>
    <property type="project" value="UniProtKB-KW"/>
</dbReference>
<dbReference type="Proteomes" id="UP000192393">
    <property type="component" value="Unassembled WGS sequence"/>
</dbReference>
<comment type="similarity">
    <text evidence="1">Belongs to the PhzF family.</text>
</comment>
<dbReference type="NCBIfam" id="TIGR00654">
    <property type="entry name" value="PhzF_family"/>
    <property type="match status" value="1"/>
</dbReference>
<evidence type="ECO:0000256" key="3">
    <source>
        <dbReference type="PIRSR" id="PIRSR016184-1"/>
    </source>
</evidence>
<dbReference type="Pfam" id="PF02567">
    <property type="entry name" value="PhzC-PhzF"/>
    <property type="match status" value="1"/>
</dbReference>
<name>A0A1W2AHV2_9FLAO</name>
<dbReference type="PIRSF" id="PIRSF016184">
    <property type="entry name" value="PhzC_PhzF"/>
    <property type="match status" value="1"/>
</dbReference>
<sequence length="262" mass="28980">MNLKIYQIDAFTDEIFGGNPAAVCPLNEWLDDTLLQKIAMENNLAETAFYVNNRDEYEIRWFTPTVEVDLCGHATLAAAYVLLTLENHEGDTVLFHSPRSGALTVARSGDLLTLNFPADVFGTVDLSAELLRCFEERPQAAYKGKTDYMLVFENEAEVKGLVPALESISQLDGRGVIVTAKGNEVDFVSRFFAPQSGIDEDPVTGSAHTTLTPYWAVELGKDELTAKQLSSRKGDLKCRILGNRVEISGKAKLYMKGEIYVD</sequence>
<evidence type="ECO:0000313" key="4">
    <source>
        <dbReference type="EMBL" id="SMC60203.1"/>
    </source>
</evidence>
<proteinExistence type="inferred from homology"/>
<dbReference type="GO" id="GO:0005737">
    <property type="term" value="C:cytoplasm"/>
    <property type="evidence" value="ECO:0007669"/>
    <property type="project" value="TreeGrafter"/>
</dbReference>
<dbReference type="AlphaFoldDB" id="A0A1W2AHV2"/>
<dbReference type="STRING" id="1434700.SAMN06296427_104177"/>
<keyword evidence="5" id="KW-1185">Reference proteome</keyword>
<dbReference type="OrthoDB" id="9788221at2"/>
<gene>
    <name evidence="4" type="ORF">SAMN06296427_104177</name>
</gene>
<reference evidence="4 5" key="1">
    <citation type="submission" date="2017-04" db="EMBL/GenBank/DDBJ databases">
        <authorList>
            <person name="Afonso C.L."/>
            <person name="Miller P.J."/>
            <person name="Scott M.A."/>
            <person name="Spackman E."/>
            <person name="Goraichik I."/>
            <person name="Dimitrov K.M."/>
            <person name="Suarez D.L."/>
            <person name="Swayne D.E."/>
        </authorList>
    </citation>
    <scope>NUCLEOTIDE SEQUENCE [LARGE SCALE GENOMIC DNA]</scope>
    <source>
        <strain evidence="4 5">CGMCC 1.12708</strain>
    </source>
</reference>
<accession>A0A1W2AHV2</accession>
<dbReference type="Gene3D" id="3.10.310.10">
    <property type="entry name" value="Diaminopimelate Epimerase, Chain A, domain 1"/>
    <property type="match status" value="2"/>
</dbReference>
<evidence type="ECO:0000256" key="2">
    <source>
        <dbReference type="ARBA" id="ARBA00023235"/>
    </source>
</evidence>
<protein>
    <submittedName>
        <fullName evidence="4">Phenazine biosynthesis protein PhzF family</fullName>
    </submittedName>
</protein>
<dbReference type="InterPro" id="IPR003719">
    <property type="entry name" value="Phenazine_PhzF-like"/>
</dbReference>
<dbReference type="PANTHER" id="PTHR13774:SF17">
    <property type="entry name" value="PHENAZINE BIOSYNTHESIS-LIKE DOMAIN-CONTAINING PROTEIN"/>
    <property type="match status" value="1"/>
</dbReference>